<accession>A0A225UKN9</accession>
<name>A0A225UKN9_9STRA</name>
<evidence type="ECO:0000313" key="2">
    <source>
        <dbReference type="Proteomes" id="UP000198211"/>
    </source>
</evidence>
<dbReference type="GO" id="GO:0008233">
    <property type="term" value="F:peptidase activity"/>
    <property type="evidence" value="ECO:0007669"/>
    <property type="project" value="UniProtKB-KW"/>
</dbReference>
<dbReference type="EMBL" id="NBNE01016680">
    <property type="protein sequence ID" value="OWY93116.1"/>
    <property type="molecule type" value="Genomic_DNA"/>
</dbReference>
<dbReference type="Proteomes" id="UP000198211">
    <property type="component" value="Unassembled WGS sequence"/>
</dbReference>
<proteinExistence type="predicted"/>
<dbReference type="AlphaFoldDB" id="A0A225UKN9"/>
<keyword evidence="2" id="KW-1185">Reference proteome</keyword>
<evidence type="ECO:0000313" key="1">
    <source>
        <dbReference type="EMBL" id="OWY93116.1"/>
    </source>
</evidence>
<keyword evidence="1" id="KW-0378">Hydrolase</keyword>
<gene>
    <name evidence="1" type="ORF">PHMEG_00037605</name>
</gene>
<reference evidence="2" key="1">
    <citation type="submission" date="2017-03" db="EMBL/GenBank/DDBJ databases">
        <title>Phytopthora megakarya and P. palmivora, two closely related causual agents of cacao black pod achieved similar genome size and gene model numbers by different mechanisms.</title>
        <authorList>
            <person name="Ali S."/>
            <person name="Shao J."/>
            <person name="Larry D.J."/>
            <person name="Kronmiller B."/>
            <person name="Shen D."/>
            <person name="Strem M.D."/>
            <person name="Melnick R.L."/>
            <person name="Guiltinan M.J."/>
            <person name="Tyler B.M."/>
            <person name="Meinhardt L.W."/>
            <person name="Bailey B.A."/>
        </authorList>
    </citation>
    <scope>NUCLEOTIDE SEQUENCE [LARGE SCALE GENOMIC DNA]</scope>
    <source>
        <strain evidence="2">zdho120</strain>
    </source>
</reference>
<dbReference type="GO" id="GO:0006508">
    <property type="term" value="P:proteolysis"/>
    <property type="evidence" value="ECO:0007669"/>
    <property type="project" value="UniProtKB-KW"/>
</dbReference>
<keyword evidence="1" id="KW-0645">Protease</keyword>
<sequence>MRAKIRYSDGAAEEKREHVELFIHTLAAQEQELVSRLTLMEDPDTVTLEKKLRARQRGLAHQKKTLFVQMAINGHDSEREKDSDDYQICDQDRDDKERAKMFMTGRTSQPETARRDFKSGGTVHNRPKCRHCGSRRHSEGDCCSLLTCQKCAGQNPTDRCLRACKACKNVHEVEKCSLEEFFNQLRQWYDLQKHGGMLPPTTEKM</sequence>
<comment type="caution">
    <text evidence="1">The sequence shown here is derived from an EMBL/GenBank/DDBJ whole genome shotgun (WGS) entry which is preliminary data.</text>
</comment>
<dbReference type="OrthoDB" id="128149at2759"/>
<protein>
    <submittedName>
        <fullName evidence="1">Eukaryotic/viral aspartic protease</fullName>
    </submittedName>
</protein>
<organism evidence="1 2">
    <name type="scientific">Phytophthora megakarya</name>
    <dbReference type="NCBI Taxonomy" id="4795"/>
    <lineage>
        <taxon>Eukaryota</taxon>
        <taxon>Sar</taxon>
        <taxon>Stramenopiles</taxon>
        <taxon>Oomycota</taxon>
        <taxon>Peronosporomycetes</taxon>
        <taxon>Peronosporales</taxon>
        <taxon>Peronosporaceae</taxon>
        <taxon>Phytophthora</taxon>
    </lineage>
</organism>